<reference evidence="2 3" key="1">
    <citation type="submission" date="2020-07" db="EMBL/GenBank/DDBJ databases">
        <title>Comparative genomics of pyrophilous fungi reveals a link between fire events and developmental genes.</title>
        <authorList>
            <consortium name="DOE Joint Genome Institute"/>
            <person name="Steindorff A.S."/>
            <person name="Carver A."/>
            <person name="Calhoun S."/>
            <person name="Stillman K."/>
            <person name="Liu H."/>
            <person name="Lipzen A."/>
            <person name="Pangilinan J."/>
            <person name="Labutti K."/>
            <person name="Bruns T.D."/>
            <person name="Grigoriev I.V."/>
        </authorList>
    </citation>
    <scope>NUCLEOTIDE SEQUENCE [LARGE SCALE GENOMIC DNA]</scope>
    <source>
        <strain evidence="2 3">CBS 144469</strain>
    </source>
</reference>
<keyword evidence="3" id="KW-1185">Reference proteome</keyword>
<evidence type="ECO:0000256" key="1">
    <source>
        <dbReference type="SAM" id="MobiDB-lite"/>
    </source>
</evidence>
<feature type="compositionally biased region" description="Acidic residues" evidence="1">
    <location>
        <begin position="130"/>
        <end position="145"/>
    </location>
</feature>
<name>A0A8H6HZ60_9AGAR</name>
<feature type="region of interest" description="Disordered" evidence="1">
    <location>
        <begin position="75"/>
        <end position="216"/>
    </location>
</feature>
<dbReference type="SUPFAM" id="SSF54236">
    <property type="entry name" value="Ubiquitin-like"/>
    <property type="match status" value="2"/>
</dbReference>
<feature type="compositionally biased region" description="Basic and acidic residues" evidence="1">
    <location>
        <begin position="192"/>
        <end position="209"/>
    </location>
</feature>
<dbReference type="OrthoDB" id="3365399at2759"/>
<evidence type="ECO:0000313" key="3">
    <source>
        <dbReference type="Proteomes" id="UP000521943"/>
    </source>
</evidence>
<gene>
    <name evidence="2" type="ORF">DFP72DRAFT_301871</name>
</gene>
<feature type="compositionally biased region" description="Basic and acidic residues" evidence="1">
    <location>
        <begin position="454"/>
        <end position="467"/>
    </location>
</feature>
<evidence type="ECO:0000313" key="2">
    <source>
        <dbReference type="EMBL" id="KAF6755799.1"/>
    </source>
</evidence>
<dbReference type="Gene3D" id="3.10.20.90">
    <property type="entry name" value="Phosphatidylinositol 3-kinase Catalytic Subunit, Chain A, domain 1"/>
    <property type="match status" value="2"/>
</dbReference>
<feature type="compositionally biased region" description="Basic residues" evidence="1">
    <location>
        <begin position="8"/>
        <end position="18"/>
    </location>
</feature>
<dbReference type="AlphaFoldDB" id="A0A8H6HZ60"/>
<protein>
    <recommendedName>
        <fullName evidence="4">Rad60/SUMO-like domain-containing protein</fullName>
    </recommendedName>
</protein>
<feature type="region of interest" description="Disordered" evidence="1">
    <location>
        <begin position="434"/>
        <end position="476"/>
    </location>
</feature>
<dbReference type="CDD" id="cd01763">
    <property type="entry name" value="Ubl_SUMO_like"/>
    <property type="match status" value="1"/>
</dbReference>
<proteinExistence type="predicted"/>
<feature type="region of interest" description="Disordered" evidence="1">
    <location>
        <begin position="316"/>
        <end position="383"/>
    </location>
</feature>
<accession>A0A8H6HZ60</accession>
<organism evidence="2 3">
    <name type="scientific">Ephemerocybe angulata</name>
    <dbReference type="NCBI Taxonomy" id="980116"/>
    <lineage>
        <taxon>Eukaryota</taxon>
        <taxon>Fungi</taxon>
        <taxon>Dikarya</taxon>
        <taxon>Basidiomycota</taxon>
        <taxon>Agaricomycotina</taxon>
        <taxon>Agaricomycetes</taxon>
        <taxon>Agaricomycetidae</taxon>
        <taxon>Agaricales</taxon>
        <taxon>Agaricineae</taxon>
        <taxon>Psathyrellaceae</taxon>
        <taxon>Ephemerocybe</taxon>
    </lineage>
</organism>
<dbReference type="InterPro" id="IPR029071">
    <property type="entry name" value="Ubiquitin-like_domsf"/>
</dbReference>
<dbReference type="Proteomes" id="UP000521943">
    <property type="component" value="Unassembled WGS sequence"/>
</dbReference>
<evidence type="ECO:0008006" key="4">
    <source>
        <dbReference type="Google" id="ProtNLM"/>
    </source>
</evidence>
<comment type="caution">
    <text evidence="2">The sequence shown here is derived from an EMBL/GenBank/DDBJ whole genome shotgun (WGS) entry which is preliminary data.</text>
</comment>
<dbReference type="EMBL" id="JACGCI010000028">
    <property type="protein sequence ID" value="KAF6755799.1"/>
    <property type="molecule type" value="Genomic_DNA"/>
</dbReference>
<feature type="region of interest" description="Disordered" evidence="1">
    <location>
        <begin position="1"/>
        <end position="61"/>
    </location>
</feature>
<feature type="compositionally biased region" description="Low complexity" evidence="1">
    <location>
        <begin position="321"/>
        <end position="339"/>
    </location>
</feature>
<feature type="compositionally biased region" description="Low complexity" evidence="1">
    <location>
        <begin position="34"/>
        <end position="47"/>
    </location>
</feature>
<sequence length="487" mass="53456">MSDAASRPRPRPRPRPVPKTRTPSSTTAETSQDGASSSAAGPSTPKKAPAKTEAEIDAMFMKNRNRSLKTWHKLEEINKDDESNDVGSNSDSDDNVSPRSRKRARKRVEALPVPKWQKDAELLRMLSAEPESDSDSDVVELDDEFATPNASKRDAKRKRQPSRSRSITPPPMIPQQQVENVKRFVQQALGEAKSRREQTAPQESPEHSRQPTPAQVDEDDAIQIIVLWKPHPLDAAGEEIEWKYKINRSDSFQELFEAIAEDASIRVESLVVCYDGKRIFASVGPSALNIWTDVEFTAYSKPAFDYIRSHPELRSYSGLNTQQPQTQAPPSSSSGSAAAIELSDSDEDGPAPVQYNTTAQESQSQSQSRSQSHAGGADSDEEDNKFKLILRSSLTGNKDITLTVRPTTKCGNILKAFLKKAGLEAEYPQVFADTAPAPAKPKRGRKAAAPAPAKDPRLCVDGDKLDNESPISEADLEDGDMVEVVGL</sequence>
<feature type="compositionally biased region" description="Low complexity" evidence="1">
    <location>
        <begin position="360"/>
        <end position="372"/>
    </location>
</feature>